<proteinExistence type="predicted"/>
<dbReference type="InterPro" id="IPR052016">
    <property type="entry name" value="Bact_Sigma-Reg"/>
</dbReference>
<protein>
    <submittedName>
        <fullName evidence="5">Alkaline phosphatase synthesis transcriptional regulatory protein PhoP</fullName>
    </submittedName>
</protein>
<keyword evidence="3" id="KW-0175">Coiled coil</keyword>
<dbReference type="Proteomes" id="UP000272908">
    <property type="component" value="Unassembled WGS sequence"/>
</dbReference>
<dbReference type="Gene3D" id="3.40.50.2300">
    <property type="match status" value="1"/>
</dbReference>
<dbReference type="PROSITE" id="PS50110">
    <property type="entry name" value="RESPONSE_REGULATORY"/>
    <property type="match status" value="1"/>
</dbReference>
<evidence type="ECO:0000313" key="6">
    <source>
        <dbReference type="Proteomes" id="UP000272908"/>
    </source>
</evidence>
<evidence type="ECO:0000256" key="3">
    <source>
        <dbReference type="SAM" id="Coils"/>
    </source>
</evidence>
<dbReference type="SMART" id="SM00448">
    <property type="entry name" value="REC"/>
    <property type="match status" value="1"/>
</dbReference>
<reference evidence="6" key="1">
    <citation type="submission" date="2018-08" db="EMBL/GenBank/DDBJ databases">
        <authorList>
            <person name="Rodrigo-Torres L."/>
            <person name="Arahal R. D."/>
            <person name="Lucena T."/>
        </authorList>
    </citation>
    <scope>NUCLEOTIDE SEQUENCE [LARGE SCALE GENOMIC DNA]</scope>
    <source>
        <strain evidence="6">CECT 7235</strain>
    </source>
</reference>
<keyword evidence="1" id="KW-0378">Hydrolase</keyword>
<dbReference type="AlphaFoldDB" id="A0A3B0M6V6"/>
<accession>A0A3B0M6V6</accession>
<evidence type="ECO:0000313" key="5">
    <source>
        <dbReference type="EMBL" id="SUZ31731.1"/>
    </source>
</evidence>
<name>A0A3B0M6V6_9RHOB</name>
<evidence type="ECO:0000259" key="4">
    <source>
        <dbReference type="PROSITE" id="PS50110"/>
    </source>
</evidence>
<dbReference type="GO" id="GO:0000160">
    <property type="term" value="P:phosphorelay signal transduction system"/>
    <property type="evidence" value="ECO:0007669"/>
    <property type="project" value="InterPro"/>
</dbReference>
<dbReference type="SUPFAM" id="SSF81606">
    <property type="entry name" value="PP2C-like"/>
    <property type="match status" value="1"/>
</dbReference>
<organism evidence="5 6">
    <name type="scientific">Roseinatronobacter ekhonensis</name>
    <dbReference type="NCBI Taxonomy" id="254356"/>
    <lineage>
        <taxon>Bacteria</taxon>
        <taxon>Pseudomonadati</taxon>
        <taxon>Pseudomonadota</taxon>
        <taxon>Alphaproteobacteria</taxon>
        <taxon>Rhodobacterales</taxon>
        <taxon>Paracoccaceae</taxon>
        <taxon>Roseinatronobacter</taxon>
    </lineage>
</organism>
<dbReference type="PANTHER" id="PTHR43156">
    <property type="entry name" value="STAGE II SPORULATION PROTEIN E-RELATED"/>
    <property type="match status" value="1"/>
</dbReference>
<dbReference type="SMART" id="SM00331">
    <property type="entry name" value="PP2C_SIG"/>
    <property type="match status" value="1"/>
</dbReference>
<sequence>MLVRPRTFAGPKLWMCGVDTSVTPQEASAIAAIRGKHALVVDDSAAQRLVLAKNLERWGYHVVQAASGDAALQLCETTRFDLIVSDWMMPGMNGLDFCRAFRARAQDRYSYFILLTSKNDKSAVAEGLNVGADDFLSKPVSTPELRARIFAGERLLAMERQVKARNDELHAALRKLQALYDAVDRDLMEARKLQQSLIRDRFHDFGGSQLSLMLHSSGHVGGDMVGTFPINAQRVGIYSLDVSGHGVAAALLGARIGGMFGGAQSQNIALSRNHMTGQMDAVAPHDVAARMNTLMLQEIDTEAYLTIAYADLDLSTGRLSMVQAGHPHPVIQRRDGGVEYLGEGGLPIGLLEEAEYSSFEAELRPGDRLFLYSDGITECANAAGDEFGESGLSDLFTELRKLRGLSFLDALKWGLAQWSGRDEFGDDISGALLEFSAYRPSAPPKQRYYRGQPMND</sequence>
<dbReference type="InterPro" id="IPR011006">
    <property type="entry name" value="CheY-like_superfamily"/>
</dbReference>
<dbReference type="GO" id="GO:0016791">
    <property type="term" value="F:phosphatase activity"/>
    <property type="evidence" value="ECO:0007669"/>
    <property type="project" value="TreeGrafter"/>
</dbReference>
<feature type="domain" description="Response regulatory" evidence="4">
    <location>
        <begin position="37"/>
        <end position="153"/>
    </location>
</feature>
<feature type="coiled-coil region" evidence="3">
    <location>
        <begin position="166"/>
        <end position="193"/>
    </location>
</feature>
<evidence type="ECO:0000256" key="2">
    <source>
        <dbReference type="PROSITE-ProRule" id="PRU00169"/>
    </source>
</evidence>
<dbReference type="Pfam" id="PF07228">
    <property type="entry name" value="SpoIIE"/>
    <property type="match status" value="1"/>
</dbReference>
<dbReference type="SUPFAM" id="SSF52172">
    <property type="entry name" value="CheY-like"/>
    <property type="match status" value="1"/>
</dbReference>
<dbReference type="CDD" id="cd17574">
    <property type="entry name" value="REC_OmpR"/>
    <property type="match status" value="1"/>
</dbReference>
<keyword evidence="6" id="KW-1185">Reference proteome</keyword>
<dbReference type="Pfam" id="PF00072">
    <property type="entry name" value="Response_reg"/>
    <property type="match status" value="1"/>
</dbReference>
<feature type="modified residue" description="4-aspartylphosphate" evidence="2">
    <location>
        <position position="86"/>
    </location>
</feature>
<dbReference type="PANTHER" id="PTHR43156:SF2">
    <property type="entry name" value="STAGE II SPORULATION PROTEIN E"/>
    <property type="match status" value="1"/>
</dbReference>
<dbReference type="InterPro" id="IPR036457">
    <property type="entry name" value="PPM-type-like_dom_sf"/>
</dbReference>
<dbReference type="InterPro" id="IPR001789">
    <property type="entry name" value="Sig_transdc_resp-reg_receiver"/>
</dbReference>
<keyword evidence="2" id="KW-0597">Phosphoprotein</keyword>
<gene>
    <name evidence="5" type="primary">phoP_2</name>
    <name evidence="5" type="ORF">ROE7235_01481</name>
</gene>
<dbReference type="InterPro" id="IPR001932">
    <property type="entry name" value="PPM-type_phosphatase-like_dom"/>
</dbReference>
<evidence type="ECO:0000256" key="1">
    <source>
        <dbReference type="ARBA" id="ARBA00022801"/>
    </source>
</evidence>
<dbReference type="EMBL" id="UIHC01000011">
    <property type="protein sequence ID" value="SUZ31731.1"/>
    <property type="molecule type" value="Genomic_DNA"/>
</dbReference>
<dbReference type="Gene3D" id="3.60.40.10">
    <property type="entry name" value="PPM-type phosphatase domain"/>
    <property type="match status" value="1"/>
</dbReference>